<gene>
    <name evidence="2" type="primary">Hypp4998</name>
    <name evidence="2" type="ORF">BLAG_LOCUS24413</name>
</gene>
<dbReference type="AlphaFoldDB" id="A0A8K0AHM9"/>
<name>A0A8K0AHM9_BRALA</name>
<dbReference type="Proteomes" id="UP000838412">
    <property type="component" value="Chromosome 9"/>
</dbReference>
<sequence>MSAHAAMEASCWELGARRPGRRLGNLRAQLRGDARPSNAMARQLMRARLSLGRHRTVTRSLCAARESPNVTARFLRYRASPSRGDFKQISGRRPISEEPRGAEGETARPSPRNPAVLKVRPPARSRIEPAMPSGHPGYEKLGRRQLPGSYQYHQARISYTDIRGGTDPDAKYAISSAKETADRVQTPLQDLVEDKPRMIRSGTYTTTQDALCRNLGSRTKTTAQGQKGRQVVEEL</sequence>
<feature type="compositionally biased region" description="Basic and acidic residues" evidence="1">
    <location>
        <begin position="94"/>
        <end position="106"/>
    </location>
</feature>
<protein>
    <submittedName>
        <fullName evidence="2">Hypp4998 protein</fullName>
    </submittedName>
</protein>
<organism evidence="2 3">
    <name type="scientific">Branchiostoma lanceolatum</name>
    <name type="common">Common lancelet</name>
    <name type="synonym">Amphioxus lanceolatum</name>
    <dbReference type="NCBI Taxonomy" id="7740"/>
    <lineage>
        <taxon>Eukaryota</taxon>
        <taxon>Metazoa</taxon>
        <taxon>Chordata</taxon>
        <taxon>Cephalochordata</taxon>
        <taxon>Leptocardii</taxon>
        <taxon>Amphioxiformes</taxon>
        <taxon>Branchiostomatidae</taxon>
        <taxon>Branchiostoma</taxon>
    </lineage>
</organism>
<dbReference type="EMBL" id="OV696694">
    <property type="protein sequence ID" value="CAH1272885.1"/>
    <property type="molecule type" value="Genomic_DNA"/>
</dbReference>
<feature type="region of interest" description="Disordered" evidence="1">
    <location>
        <begin position="82"/>
        <end position="138"/>
    </location>
</feature>
<proteinExistence type="predicted"/>
<accession>A0A8K0AHM9</accession>
<keyword evidence="3" id="KW-1185">Reference proteome</keyword>
<evidence type="ECO:0000256" key="1">
    <source>
        <dbReference type="SAM" id="MobiDB-lite"/>
    </source>
</evidence>
<evidence type="ECO:0000313" key="3">
    <source>
        <dbReference type="Proteomes" id="UP000838412"/>
    </source>
</evidence>
<reference evidence="2" key="1">
    <citation type="submission" date="2022-01" db="EMBL/GenBank/DDBJ databases">
        <authorList>
            <person name="Braso-Vives M."/>
        </authorList>
    </citation>
    <scope>NUCLEOTIDE SEQUENCE</scope>
</reference>
<evidence type="ECO:0000313" key="2">
    <source>
        <dbReference type="EMBL" id="CAH1272885.1"/>
    </source>
</evidence>